<dbReference type="Proteomes" id="UP001286376">
    <property type="component" value="Unassembled WGS sequence"/>
</dbReference>
<gene>
    <name evidence="2" type="ORF">NX099_00440</name>
</gene>
<evidence type="ECO:0000313" key="2">
    <source>
        <dbReference type="EMBL" id="MDV8945877.1"/>
    </source>
</evidence>
<organism evidence="2 3">
    <name type="scientific">Limosilactobacillus reuteri</name>
    <name type="common">Lactobacillus reuteri</name>
    <dbReference type="NCBI Taxonomy" id="1598"/>
    <lineage>
        <taxon>Bacteria</taxon>
        <taxon>Bacillati</taxon>
        <taxon>Bacillota</taxon>
        <taxon>Bacilli</taxon>
        <taxon>Lactobacillales</taxon>
        <taxon>Lactobacillaceae</taxon>
        <taxon>Limosilactobacillus</taxon>
    </lineage>
</organism>
<dbReference type="AlphaFoldDB" id="A0AAW8ZZG7"/>
<proteinExistence type="predicted"/>
<feature type="region of interest" description="Disordered" evidence="1">
    <location>
        <begin position="1"/>
        <end position="43"/>
    </location>
</feature>
<protein>
    <submittedName>
        <fullName evidence="2">Uncharacterized protein</fullName>
    </submittedName>
</protein>
<accession>A0AAW8ZZG7</accession>
<evidence type="ECO:0000256" key="1">
    <source>
        <dbReference type="SAM" id="MobiDB-lite"/>
    </source>
</evidence>
<evidence type="ECO:0000313" key="3">
    <source>
        <dbReference type="Proteomes" id="UP001286376"/>
    </source>
</evidence>
<comment type="caution">
    <text evidence="2">The sequence shown here is derived from an EMBL/GenBank/DDBJ whole genome shotgun (WGS) entry which is preliminary data.</text>
</comment>
<sequence>MKRFRNRKGDNAFTSSSTKRINRILSGDSSGELASHTGHGETSYTFMTEDHSKNARQNFTSGGTRHAFELAREGNHWALDRTSGDIRRGILEQGRGYASVNGGRTIRFKTLSEAKSKAEVLPPDAISKIKTALRDYRKISGKGKHGSSGKSSG</sequence>
<name>A0AAW8ZZG7_LIMRT</name>
<reference evidence="2 3" key="1">
    <citation type="journal article" date="2022" name="Front. Cell. Infect. Microbiol.">
        <title>The probiotic and immunomodulation effects of Limosilactobacillus reuteri RGW1 isolated from calf feces.</title>
        <authorList>
            <person name="Huang K."/>
            <person name="Shi W."/>
            <person name="Yang B."/>
            <person name="Wang J."/>
        </authorList>
    </citation>
    <scope>NUCLEOTIDE SEQUENCE [LARGE SCALE GENOMIC DNA]</scope>
    <source>
        <strain evidence="2 3">RGW1</strain>
    </source>
</reference>
<dbReference type="RefSeq" id="WP_143958572.1">
    <property type="nucleotide sequence ID" value="NZ_CP080621.1"/>
</dbReference>
<dbReference type="EMBL" id="JAOTNP010000002">
    <property type="protein sequence ID" value="MDV8945877.1"/>
    <property type="molecule type" value="Genomic_DNA"/>
</dbReference>